<dbReference type="SUPFAM" id="SSF51126">
    <property type="entry name" value="Pectin lyase-like"/>
    <property type="match status" value="1"/>
</dbReference>
<keyword evidence="2" id="KW-1185">Reference proteome</keyword>
<dbReference type="InterPro" id="IPR012334">
    <property type="entry name" value="Pectin_lyas_fold"/>
</dbReference>
<accession>A0ABX5CPS3</accession>
<evidence type="ECO:0000313" key="2">
    <source>
        <dbReference type="Proteomes" id="UP000239539"/>
    </source>
</evidence>
<reference evidence="2" key="1">
    <citation type="journal article" date="2020" name="Int. J. Syst. Evol. Microbiol.">
        <title>Alteromonas alba sp. nov., a marine bacterium isolated from the seawater of the West Pacific Ocean.</title>
        <authorList>
            <person name="Sun C."/>
            <person name="Wu Y.-H."/>
            <person name="Xamxidin M."/>
            <person name="Cheng H."/>
            <person name="Xu X.-W."/>
        </authorList>
    </citation>
    <scope>NUCLEOTIDE SEQUENCE [LARGE SCALE GENOMIC DNA]</scope>
    <source>
        <strain evidence="2">9a2</strain>
    </source>
</reference>
<organism evidence="1 2">
    <name type="scientific">Alteromonas gracilis</name>
    <dbReference type="NCBI Taxonomy" id="1479524"/>
    <lineage>
        <taxon>Bacteria</taxon>
        <taxon>Pseudomonadati</taxon>
        <taxon>Pseudomonadota</taxon>
        <taxon>Gammaproteobacteria</taxon>
        <taxon>Alteromonadales</taxon>
        <taxon>Alteromonadaceae</taxon>
        <taxon>Alteromonas/Salinimonas group</taxon>
        <taxon>Alteromonas</taxon>
    </lineage>
</organism>
<evidence type="ECO:0000313" key="1">
    <source>
        <dbReference type="EMBL" id="PRO68456.1"/>
    </source>
</evidence>
<protein>
    <recommendedName>
        <fullName evidence="3">Right handed beta helix domain-containing protein</fullName>
    </recommendedName>
</protein>
<proteinExistence type="predicted"/>
<name>A0ABX5CPS3_9ALTE</name>
<dbReference type="Gene3D" id="2.160.20.10">
    <property type="entry name" value="Single-stranded right-handed beta-helix, Pectin lyase-like"/>
    <property type="match status" value="1"/>
</dbReference>
<dbReference type="Proteomes" id="UP000239539">
    <property type="component" value="Unassembled WGS sequence"/>
</dbReference>
<dbReference type="InterPro" id="IPR011050">
    <property type="entry name" value="Pectin_lyase_fold/virulence"/>
</dbReference>
<gene>
    <name evidence="1" type="ORF">C6Y39_12475</name>
</gene>
<comment type="caution">
    <text evidence="1">The sequence shown here is derived from an EMBL/GenBank/DDBJ whole genome shotgun (WGS) entry which is preliminary data.</text>
</comment>
<dbReference type="EMBL" id="PVNO01000026">
    <property type="protein sequence ID" value="PRO68456.1"/>
    <property type="molecule type" value="Genomic_DNA"/>
</dbReference>
<sequence length="532" mass="60185">MFRFQHVLIFIIFSLFYSEVINASTIDNVKNECLVKDVSSYQWGVRHVANLPADLELKPGAIIEKCFTVKGVGKHPLILNAKGISISVNGSVPVSDQPLEIQEGDTLRVRVQVYNKYNSTLTHRLTFEETDSQRRRKIYRIIWNSQTVNTPRKPKTWYLGPSRQHRQLKEILHQLVAGDTVYLDPNAVYEPVEIKNISGTKELPIRLIGNTKDAGSRPIFAGGTERFNWTLALRNSHNWRIDNIILQDGGLCFRNEATNTELKNVVVRRCSTGVLSTDLNSGNFTMSNVEVTESGGKKNGRPWGHAVYVASDQHAFPGSVFVLKNSYLHGNRGNIVKSRFENSLIQNNWIESGSDRQAKYLLELIGYDQKYDFAGQQFEVKNNIIFMRPPGLGSRVGGDGNSGSRGDVLFENNLFLIDKGFERTILRTFQGIRSITLRNNSVAFVGSYSKLLWLTDEISDSNWVEGRPHITFENNVTTEDSILLKRDEVTTSDDRSFVIVHDSLELAPIITSIENIQKLRPQKGEYIEIASF</sequence>
<evidence type="ECO:0008006" key="3">
    <source>
        <dbReference type="Google" id="ProtNLM"/>
    </source>
</evidence>